<evidence type="ECO:0000256" key="1">
    <source>
        <dbReference type="SAM" id="Phobius"/>
    </source>
</evidence>
<evidence type="ECO:0000313" key="2">
    <source>
        <dbReference type="EMBL" id="PTQ47480.1"/>
    </source>
</evidence>
<evidence type="ECO:0000313" key="3">
    <source>
        <dbReference type="Proteomes" id="UP000244005"/>
    </source>
</evidence>
<gene>
    <name evidence="2" type="ORF">MARPO_0008s0226</name>
</gene>
<protein>
    <submittedName>
        <fullName evidence="2">Uncharacterized protein</fullName>
    </submittedName>
</protein>
<dbReference type="EMBL" id="KZ772680">
    <property type="protein sequence ID" value="PTQ47480.1"/>
    <property type="molecule type" value="Genomic_DNA"/>
</dbReference>
<dbReference type="AlphaFoldDB" id="A0A2R6XMY3"/>
<keyword evidence="1" id="KW-1133">Transmembrane helix</keyword>
<keyword evidence="3" id="KW-1185">Reference proteome</keyword>
<organism evidence="2 3">
    <name type="scientific">Marchantia polymorpha</name>
    <name type="common">Common liverwort</name>
    <name type="synonym">Marchantia aquatica</name>
    <dbReference type="NCBI Taxonomy" id="3197"/>
    <lineage>
        <taxon>Eukaryota</taxon>
        <taxon>Viridiplantae</taxon>
        <taxon>Streptophyta</taxon>
        <taxon>Embryophyta</taxon>
        <taxon>Marchantiophyta</taxon>
        <taxon>Marchantiopsida</taxon>
        <taxon>Marchantiidae</taxon>
        <taxon>Marchantiales</taxon>
        <taxon>Marchantiaceae</taxon>
        <taxon>Marchantia</taxon>
    </lineage>
</organism>
<dbReference type="Gramene" id="Mp8g09950.1">
    <property type="protein sequence ID" value="Mp8g09950.1.cds1"/>
    <property type="gene ID" value="Mp8g09950"/>
</dbReference>
<sequence length="127" mass="14100">MSVSSSDQPWQAGLPSCRCHALSKEKTGIESCRQHGDKRGRGRSFRPPMIHTCFGITLFCLSLSHFVLVLSLDHYFQTRDGCMDDGIVRPIACSRAFSLSIAPSSLASEYWSFKVLCFPTARKHSAS</sequence>
<name>A0A2R6XMY3_MARPO</name>
<dbReference type="Proteomes" id="UP000244005">
    <property type="component" value="Unassembled WGS sequence"/>
</dbReference>
<keyword evidence="1" id="KW-0812">Transmembrane</keyword>
<reference evidence="3" key="1">
    <citation type="journal article" date="2017" name="Cell">
        <title>Insights into land plant evolution garnered from the Marchantia polymorpha genome.</title>
        <authorList>
            <person name="Bowman J.L."/>
            <person name="Kohchi T."/>
            <person name="Yamato K.T."/>
            <person name="Jenkins J."/>
            <person name="Shu S."/>
            <person name="Ishizaki K."/>
            <person name="Yamaoka S."/>
            <person name="Nishihama R."/>
            <person name="Nakamura Y."/>
            <person name="Berger F."/>
            <person name="Adam C."/>
            <person name="Aki S.S."/>
            <person name="Althoff F."/>
            <person name="Araki T."/>
            <person name="Arteaga-Vazquez M.A."/>
            <person name="Balasubrmanian S."/>
            <person name="Barry K."/>
            <person name="Bauer D."/>
            <person name="Boehm C.R."/>
            <person name="Briginshaw L."/>
            <person name="Caballero-Perez J."/>
            <person name="Catarino B."/>
            <person name="Chen F."/>
            <person name="Chiyoda S."/>
            <person name="Chovatia M."/>
            <person name="Davies K.M."/>
            <person name="Delmans M."/>
            <person name="Demura T."/>
            <person name="Dierschke T."/>
            <person name="Dolan L."/>
            <person name="Dorantes-Acosta A.E."/>
            <person name="Eklund D.M."/>
            <person name="Florent S.N."/>
            <person name="Flores-Sandoval E."/>
            <person name="Fujiyama A."/>
            <person name="Fukuzawa H."/>
            <person name="Galik B."/>
            <person name="Grimanelli D."/>
            <person name="Grimwood J."/>
            <person name="Grossniklaus U."/>
            <person name="Hamada T."/>
            <person name="Haseloff J."/>
            <person name="Hetherington A.J."/>
            <person name="Higo A."/>
            <person name="Hirakawa Y."/>
            <person name="Hundley H.N."/>
            <person name="Ikeda Y."/>
            <person name="Inoue K."/>
            <person name="Inoue S.I."/>
            <person name="Ishida S."/>
            <person name="Jia Q."/>
            <person name="Kakita M."/>
            <person name="Kanazawa T."/>
            <person name="Kawai Y."/>
            <person name="Kawashima T."/>
            <person name="Kennedy M."/>
            <person name="Kinose K."/>
            <person name="Kinoshita T."/>
            <person name="Kohara Y."/>
            <person name="Koide E."/>
            <person name="Komatsu K."/>
            <person name="Kopischke S."/>
            <person name="Kubo M."/>
            <person name="Kyozuka J."/>
            <person name="Lagercrantz U."/>
            <person name="Lin S.S."/>
            <person name="Lindquist E."/>
            <person name="Lipzen A.M."/>
            <person name="Lu C.W."/>
            <person name="De Luna E."/>
            <person name="Martienssen R.A."/>
            <person name="Minamino N."/>
            <person name="Mizutani M."/>
            <person name="Mizutani M."/>
            <person name="Mochizuki N."/>
            <person name="Monte I."/>
            <person name="Mosher R."/>
            <person name="Nagasaki H."/>
            <person name="Nakagami H."/>
            <person name="Naramoto S."/>
            <person name="Nishitani K."/>
            <person name="Ohtani M."/>
            <person name="Okamoto T."/>
            <person name="Okumura M."/>
            <person name="Phillips J."/>
            <person name="Pollak B."/>
            <person name="Reinders A."/>
            <person name="Rovekamp M."/>
            <person name="Sano R."/>
            <person name="Sawa S."/>
            <person name="Schmid M.W."/>
            <person name="Shirakawa M."/>
            <person name="Solano R."/>
            <person name="Spunde A."/>
            <person name="Suetsugu N."/>
            <person name="Sugano S."/>
            <person name="Sugiyama A."/>
            <person name="Sun R."/>
            <person name="Suzuki Y."/>
            <person name="Takenaka M."/>
            <person name="Takezawa D."/>
            <person name="Tomogane H."/>
            <person name="Tsuzuki M."/>
            <person name="Ueda T."/>
            <person name="Umeda M."/>
            <person name="Ward J.M."/>
            <person name="Watanabe Y."/>
            <person name="Yazaki K."/>
            <person name="Yokoyama R."/>
            <person name="Yoshitake Y."/>
            <person name="Yotsui I."/>
            <person name="Zachgo S."/>
            <person name="Schmutz J."/>
        </authorList>
    </citation>
    <scope>NUCLEOTIDE SEQUENCE [LARGE SCALE GENOMIC DNA]</scope>
    <source>
        <strain evidence="3">Tak-1</strain>
    </source>
</reference>
<feature type="transmembrane region" description="Helical" evidence="1">
    <location>
        <begin position="49"/>
        <end position="70"/>
    </location>
</feature>
<keyword evidence="1" id="KW-0472">Membrane</keyword>
<accession>A0A2R6XMY3</accession>
<proteinExistence type="predicted"/>